<dbReference type="RefSeq" id="WP_189573394.1">
    <property type="nucleotide sequence ID" value="NZ_BMXU01000001.1"/>
</dbReference>
<proteinExistence type="predicted"/>
<dbReference type="PROSITE" id="PS51257">
    <property type="entry name" value="PROKAR_LIPOPROTEIN"/>
    <property type="match status" value="1"/>
</dbReference>
<dbReference type="Proteomes" id="UP001595607">
    <property type="component" value="Unassembled WGS sequence"/>
</dbReference>
<organism evidence="1 2">
    <name type="scientific">Parvularcula lutaonensis</name>
    <dbReference type="NCBI Taxonomy" id="491923"/>
    <lineage>
        <taxon>Bacteria</taxon>
        <taxon>Pseudomonadati</taxon>
        <taxon>Pseudomonadota</taxon>
        <taxon>Alphaproteobacteria</taxon>
        <taxon>Parvularculales</taxon>
        <taxon>Parvularculaceae</taxon>
        <taxon>Parvularcula</taxon>
    </lineage>
</organism>
<protein>
    <recommendedName>
        <fullName evidence="3">Lipoprotein</fullName>
    </recommendedName>
</protein>
<keyword evidence="2" id="KW-1185">Reference proteome</keyword>
<dbReference type="EMBL" id="JBHRVA010000002">
    <property type="protein sequence ID" value="MFC3301763.1"/>
    <property type="molecule type" value="Genomic_DNA"/>
</dbReference>
<comment type="caution">
    <text evidence="1">The sequence shown here is derived from an EMBL/GenBank/DDBJ whole genome shotgun (WGS) entry which is preliminary data.</text>
</comment>
<accession>A0ABV7M9M6</accession>
<gene>
    <name evidence="1" type="ORF">ACFONP_03365</name>
</gene>
<evidence type="ECO:0000313" key="2">
    <source>
        <dbReference type="Proteomes" id="UP001595607"/>
    </source>
</evidence>
<reference evidence="2" key="1">
    <citation type="journal article" date="2019" name="Int. J. Syst. Evol. Microbiol.">
        <title>The Global Catalogue of Microorganisms (GCM) 10K type strain sequencing project: providing services to taxonomists for standard genome sequencing and annotation.</title>
        <authorList>
            <consortium name="The Broad Institute Genomics Platform"/>
            <consortium name="The Broad Institute Genome Sequencing Center for Infectious Disease"/>
            <person name="Wu L."/>
            <person name="Ma J."/>
        </authorList>
    </citation>
    <scope>NUCLEOTIDE SEQUENCE [LARGE SCALE GENOMIC DNA]</scope>
    <source>
        <strain evidence="2">KCTC 22245</strain>
    </source>
</reference>
<evidence type="ECO:0000313" key="1">
    <source>
        <dbReference type="EMBL" id="MFC3301763.1"/>
    </source>
</evidence>
<sequence>MNKLVPVLGALALSACTTIPGLVTMYSSMGSSWPVKPVEASDMKGQEGTANVGDFLFTQPTRLAMQAKIEGDHEVFQVNRDGTRGQMIPVLEDNPLGAVTGFPRGVLPFCAYRPTLDKRSNVLDQRVLRVCLLDTDADMVFDRPLFAAVAGQGTGGALSIGQQLPIMLNGHPEIAISYTVEAADTAEFVNIGPMIEKGPLGNYFLSFAIEFDGRPVSLDESGNYSGRKLASTTDVNNAYNVKFGPADLPVTLDVAGATVTVLSIDEREVRYRIEEPYKPNEPFLLGYAAEPGYSSKK</sequence>
<evidence type="ECO:0008006" key="3">
    <source>
        <dbReference type="Google" id="ProtNLM"/>
    </source>
</evidence>
<name>A0ABV7M9M6_9PROT</name>